<protein>
    <submittedName>
        <fullName evidence="2">Uncharacterized protein</fullName>
    </submittedName>
</protein>
<dbReference type="GeneID" id="90511829"/>
<feature type="compositionally biased region" description="Basic and acidic residues" evidence="1">
    <location>
        <begin position="93"/>
        <end position="105"/>
    </location>
</feature>
<accession>D8MR80</accession>
<dbReference type="HOGENOM" id="CLU_857235_0_0_6"/>
<sequence length="324" mass="33946">MQQIYDSTHSSPPQTEATLLTSATDLSAYGDWDDVGEDDQNRHARAANSLAPARPIVTGTDVSHELVFLVNEHPLLPSEPAIADRPQTVSPTDVHEEEMHQEMPEHQQNLAQLSAVTQNNAANAKGANSTPLVTEQEHNAHQKAAAHTAPATHADVASTPAHVAHPDAHAAVQAHQIDSIQAHAEAAHASSSPEIYQGISQHDSHLSALIAADSLPLAGQPVVADAPAAAPAAAAASAPGPGMLSAASAPTASELLIPAEELLFSHDASLSNDSPKALELTDLLGGEAPGSWNTHQPTMDEGVMQVMPEYTPVELEQTDLHHLF</sequence>
<dbReference type="EMBL" id="FP236843">
    <property type="protein sequence ID" value="CAX59337.1"/>
    <property type="molecule type" value="Genomic_DNA"/>
</dbReference>
<dbReference type="RefSeq" id="WP_013201829.1">
    <property type="nucleotide sequence ID" value="NC_014306.1"/>
</dbReference>
<evidence type="ECO:0000313" key="3">
    <source>
        <dbReference type="Proteomes" id="UP000008793"/>
    </source>
</evidence>
<dbReference type="AlphaFoldDB" id="D8MR80"/>
<reference evidence="2 3" key="1">
    <citation type="journal article" date="2010" name="BMC Genomics">
        <title>Genome comparison of the epiphytic bacteria Erwinia billingiae and E. tasmaniensis with the pear pathogen E. pyrifoliae.</title>
        <authorList>
            <person name="Kube M."/>
            <person name="Migdoll A.M."/>
            <person name="Gehring I."/>
            <person name="Heitmann K."/>
            <person name="Mayer Y."/>
            <person name="Kuhl H."/>
            <person name="Knaust F."/>
            <person name="Geider K."/>
            <person name="Reinhardt R."/>
        </authorList>
    </citation>
    <scope>NUCLEOTIDE SEQUENCE [LARGE SCALE GENOMIC DNA]</scope>
    <source>
        <strain evidence="2 3">Eb661</strain>
    </source>
</reference>
<name>D8MR80_ERWBE</name>
<feature type="region of interest" description="Disordered" evidence="1">
    <location>
        <begin position="78"/>
        <end position="105"/>
    </location>
</feature>
<gene>
    <name evidence="2" type="ordered locus">EbC_18060</name>
</gene>
<dbReference type="Proteomes" id="UP000008793">
    <property type="component" value="Chromosome"/>
</dbReference>
<proteinExistence type="predicted"/>
<dbReference type="KEGG" id="ebi:EbC_18060"/>
<organism evidence="3">
    <name type="scientific">Erwinia billingiae (strain Eb661)</name>
    <dbReference type="NCBI Taxonomy" id="634500"/>
    <lineage>
        <taxon>Bacteria</taxon>
        <taxon>Pseudomonadati</taxon>
        <taxon>Pseudomonadota</taxon>
        <taxon>Gammaproteobacteria</taxon>
        <taxon>Enterobacterales</taxon>
        <taxon>Erwiniaceae</taxon>
        <taxon>Erwinia</taxon>
    </lineage>
</organism>
<evidence type="ECO:0000256" key="1">
    <source>
        <dbReference type="SAM" id="MobiDB-lite"/>
    </source>
</evidence>
<dbReference type="STRING" id="634500.EbC_18060"/>
<evidence type="ECO:0000313" key="2">
    <source>
        <dbReference type="EMBL" id="CAX59337.1"/>
    </source>
</evidence>
<keyword evidence="3" id="KW-1185">Reference proteome</keyword>